<organism evidence="1 2">
    <name type="scientific">Ovis ammon polii</name>
    <dbReference type="NCBI Taxonomy" id="230172"/>
    <lineage>
        <taxon>Eukaryota</taxon>
        <taxon>Metazoa</taxon>
        <taxon>Chordata</taxon>
        <taxon>Craniata</taxon>
        <taxon>Vertebrata</taxon>
        <taxon>Euteleostomi</taxon>
        <taxon>Mammalia</taxon>
        <taxon>Eutheria</taxon>
        <taxon>Laurasiatheria</taxon>
        <taxon>Artiodactyla</taxon>
        <taxon>Ruminantia</taxon>
        <taxon>Pecora</taxon>
        <taxon>Bovidae</taxon>
        <taxon>Caprinae</taxon>
        <taxon>Ovis</taxon>
    </lineage>
</organism>
<reference evidence="1" key="1">
    <citation type="submission" date="2022-03" db="EMBL/GenBank/DDBJ databases">
        <title>Genomic analyses of argali, domestic sheep and their hybrids provide insights into chromosomal evolution, heterosis and genetic basis of agronomic traits.</title>
        <authorList>
            <person name="Li M."/>
        </authorList>
    </citation>
    <scope>NUCLEOTIDE SEQUENCE</scope>
    <source>
        <strain evidence="1">CAU-MHL-2022a</strain>
        <tissue evidence="1">Skin</tissue>
    </source>
</reference>
<gene>
    <name evidence="1" type="ORF">MG293_010250</name>
</gene>
<dbReference type="AlphaFoldDB" id="A0AAD4UA68"/>
<name>A0AAD4UA68_OVIAM</name>
<protein>
    <submittedName>
        <fullName evidence="1">Uncharacterized protein</fullName>
    </submittedName>
</protein>
<dbReference type="Proteomes" id="UP001214576">
    <property type="component" value="Unassembled WGS sequence"/>
</dbReference>
<evidence type="ECO:0000313" key="1">
    <source>
        <dbReference type="EMBL" id="KAI4539855.1"/>
    </source>
</evidence>
<comment type="caution">
    <text evidence="1">The sequence shown here is derived from an EMBL/GenBank/DDBJ whole genome shotgun (WGS) entry which is preliminary data.</text>
</comment>
<evidence type="ECO:0000313" key="2">
    <source>
        <dbReference type="Proteomes" id="UP001214576"/>
    </source>
</evidence>
<dbReference type="EMBL" id="JAKZEL010000010">
    <property type="protein sequence ID" value="KAI4539855.1"/>
    <property type="molecule type" value="Genomic_DNA"/>
</dbReference>
<sequence>MPEKWKLKVREDNTEDLSLLDKICILIFWRQVTWKYFWMEKNAFIPQSPLTLCFRVDICKDAKKLPFSLLISDNLLEEHELHKDREKISFTFVFPVPSTGMEHSWSQELHIELNGVELQSAFSSLIIPKRKI</sequence>
<accession>A0AAD4UA68</accession>
<proteinExistence type="predicted"/>
<keyword evidence="2" id="KW-1185">Reference proteome</keyword>